<comment type="similarity">
    <text evidence="1">Belongs to the peptidase C69 family.</text>
</comment>
<name>A0A7D3XLA9_9BACT</name>
<comment type="catalytic activity">
    <reaction evidence="1">
        <text>an L-aminoacyl-L-amino acid + H2O = 2 an L-alpha-amino acid</text>
        <dbReference type="Rhea" id="RHEA:48940"/>
        <dbReference type="ChEBI" id="CHEBI:15377"/>
        <dbReference type="ChEBI" id="CHEBI:59869"/>
        <dbReference type="ChEBI" id="CHEBI:77460"/>
    </reaction>
</comment>
<dbReference type="KEGG" id="ttz:FHG85_08240"/>
<organism evidence="3 4">
    <name type="scientific">Tenuifilum thalassicum</name>
    <dbReference type="NCBI Taxonomy" id="2590900"/>
    <lineage>
        <taxon>Bacteria</taxon>
        <taxon>Pseudomonadati</taxon>
        <taxon>Bacteroidota</taxon>
        <taxon>Bacteroidia</taxon>
        <taxon>Bacteroidales</taxon>
        <taxon>Tenuifilaceae</taxon>
        <taxon>Tenuifilum</taxon>
    </lineage>
</organism>
<feature type="chain" id="PRO_5029759225" description="Dipeptidase" evidence="2">
    <location>
        <begin position="24"/>
        <end position="585"/>
    </location>
</feature>
<dbReference type="AlphaFoldDB" id="A0A7D3XLA9"/>
<dbReference type="Proteomes" id="UP000500961">
    <property type="component" value="Chromosome"/>
</dbReference>
<evidence type="ECO:0000256" key="1">
    <source>
        <dbReference type="RuleBase" id="RU364089"/>
    </source>
</evidence>
<protein>
    <recommendedName>
        <fullName evidence="1">Dipeptidase</fullName>
        <ecNumber evidence="1">3.4.-.-</ecNumber>
    </recommendedName>
</protein>
<evidence type="ECO:0000313" key="3">
    <source>
        <dbReference type="EMBL" id="QKG80250.1"/>
    </source>
</evidence>
<keyword evidence="1" id="KW-0378">Hydrolase</keyword>
<evidence type="ECO:0000313" key="4">
    <source>
        <dbReference type="Proteomes" id="UP000500961"/>
    </source>
</evidence>
<dbReference type="GO" id="GO:0006508">
    <property type="term" value="P:proteolysis"/>
    <property type="evidence" value="ECO:0007669"/>
    <property type="project" value="UniProtKB-KW"/>
</dbReference>
<gene>
    <name evidence="3" type="ORF">FHG85_08240</name>
</gene>
<dbReference type="GO" id="GO:0070004">
    <property type="term" value="F:cysteine-type exopeptidase activity"/>
    <property type="evidence" value="ECO:0007669"/>
    <property type="project" value="InterPro"/>
</dbReference>
<dbReference type="PANTHER" id="PTHR12994">
    <property type="entry name" value="SECERNIN"/>
    <property type="match status" value="1"/>
</dbReference>
<reference evidence="3 4" key="1">
    <citation type="submission" date="2019-07" db="EMBL/GenBank/DDBJ databases">
        <title>Thalassofilum flectens gen. nov., sp. nov., a novel moderate thermophilic anaerobe from a shallow sea hot spring in Kunashir Island (Russia), representing a new family in the order Bacteroidales, and proposal of Thalassofilacea fam. nov.</title>
        <authorList>
            <person name="Kochetkova T.V."/>
            <person name="Podosokorskaya O.A."/>
            <person name="Novikov A."/>
            <person name="Elcheninov A.G."/>
            <person name="Toshchakov S.V."/>
            <person name="Kublanov I.V."/>
        </authorList>
    </citation>
    <scope>NUCLEOTIDE SEQUENCE [LARGE SCALE GENOMIC DNA]</scope>
    <source>
        <strain evidence="3 4">38-H</strain>
    </source>
</reference>
<dbReference type="EC" id="3.4.-.-" evidence="1"/>
<dbReference type="EMBL" id="CP041345">
    <property type="protein sequence ID" value="QKG80250.1"/>
    <property type="molecule type" value="Genomic_DNA"/>
</dbReference>
<dbReference type="RefSeq" id="WP_173074819.1">
    <property type="nucleotide sequence ID" value="NZ_CP041345.1"/>
</dbReference>
<dbReference type="PANTHER" id="PTHR12994:SF17">
    <property type="entry name" value="LD30995P"/>
    <property type="match status" value="1"/>
</dbReference>
<sequence length="585" mass="66989">MRKLTIQIFAAFALLFNSYSSNACTNFLVTKGASADGSTMITYAADSHYLFGELYFRPAAVYPSGTMMKIYEWDTGKYLGEIPQASQTYSVVGNMNEYQVAIGETTYGGREELQDSTGLIDYGSLMYIALQRSKSAREAIKVMAELVEKYGYYSSGESFSVADKNEVWIFEMIGKGVDLKVDRKTKKTYNANRGAVWVAIRIPDGYVSGHANQARITTFPLENMKTSISSKNLDKIFDPNIEVVYAHDVISFARKKGYFNGKDEEFSFSDTYAPVDFGGARFCEMRVWSFFKEINKDMWKYFDYAKGHNLKNRMPLYIKPDRKLSVRDMMDFMRDHLEGTELDMSKDEGAGPHALPYRWRPLTWKYEGKTYFNERATATQQTGFSFVAQMRSWLPDAVGGIFWFSVDDAASTVYFPVYCSVTSVPEAYAEGRGDMLTYCDDCAFWVFNKVSNFAYLRYDLMIQDIKKVQNELETRFISQTDIVDKTALELINNGNKDEAISFLTDYTVNTGNYVVARWEKLFQFLLMKFMDGNVKQEDGKGGLKYNKYNYCPAHVDNPDYPDWWKKNLIEETGDKLLYKSEGGGH</sequence>
<feature type="signal peptide" evidence="2">
    <location>
        <begin position="1"/>
        <end position="23"/>
    </location>
</feature>
<dbReference type="GO" id="GO:0016805">
    <property type="term" value="F:dipeptidase activity"/>
    <property type="evidence" value="ECO:0007669"/>
    <property type="project" value="UniProtKB-KW"/>
</dbReference>
<keyword evidence="1" id="KW-0645">Protease</keyword>
<dbReference type="Pfam" id="PF03577">
    <property type="entry name" value="Peptidase_C69"/>
    <property type="match status" value="1"/>
</dbReference>
<dbReference type="Gene3D" id="3.60.60.10">
    <property type="entry name" value="Penicillin V Acylase, Chain A"/>
    <property type="match status" value="1"/>
</dbReference>
<keyword evidence="2" id="KW-0732">Signal</keyword>
<evidence type="ECO:0000256" key="2">
    <source>
        <dbReference type="SAM" id="SignalP"/>
    </source>
</evidence>
<keyword evidence="4" id="KW-1185">Reference proteome</keyword>
<dbReference type="InterPro" id="IPR005322">
    <property type="entry name" value="Peptidase_C69"/>
</dbReference>
<keyword evidence="1" id="KW-0224">Dipeptidase</keyword>
<proteinExistence type="inferred from homology"/>
<accession>A0A7D3XLA9</accession>